<name>A0ACC0I9B2_9ERIC</name>
<keyword evidence="2" id="KW-1185">Reference proteome</keyword>
<gene>
    <name evidence="1" type="ORF">LOK49_LG03G00650</name>
</gene>
<dbReference type="Proteomes" id="UP001060215">
    <property type="component" value="Chromosome 6"/>
</dbReference>
<reference evidence="1 2" key="1">
    <citation type="journal article" date="2022" name="Plant J.">
        <title>Chromosome-level genome of Camellia lanceoleosa provides a valuable resource for understanding genome evolution and self-incompatibility.</title>
        <authorList>
            <person name="Gong W."/>
            <person name="Xiao S."/>
            <person name="Wang L."/>
            <person name="Liao Z."/>
            <person name="Chang Y."/>
            <person name="Mo W."/>
            <person name="Hu G."/>
            <person name="Li W."/>
            <person name="Zhao G."/>
            <person name="Zhu H."/>
            <person name="Hu X."/>
            <person name="Ji K."/>
            <person name="Xiang X."/>
            <person name="Song Q."/>
            <person name="Yuan D."/>
            <person name="Jin S."/>
            <person name="Zhang L."/>
        </authorList>
    </citation>
    <scope>NUCLEOTIDE SEQUENCE [LARGE SCALE GENOMIC DNA]</scope>
    <source>
        <strain evidence="1">SQ_2022a</strain>
    </source>
</reference>
<evidence type="ECO:0000313" key="2">
    <source>
        <dbReference type="Proteomes" id="UP001060215"/>
    </source>
</evidence>
<accession>A0ACC0I9B2</accession>
<sequence>MTQAIGSSGVKWCDRWNGGRSSRVELIFKLSWLWLQGELDFNEFNCEILSEKVDRVHPNRPTNPPPEKKQPPPPPIVKASPPSKSSTSTEDILGASV</sequence>
<evidence type="ECO:0000313" key="1">
    <source>
        <dbReference type="EMBL" id="KAI8021754.1"/>
    </source>
</evidence>
<proteinExistence type="predicted"/>
<organism evidence="1 2">
    <name type="scientific">Camellia lanceoleosa</name>
    <dbReference type="NCBI Taxonomy" id="1840588"/>
    <lineage>
        <taxon>Eukaryota</taxon>
        <taxon>Viridiplantae</taxon>
        <taxon>Streptophyta</taxon>
        <taxon>Embryophyta</taxon>
        <taxon>Tracheophyta</taxon>
        <taxon>Spermatophyta</taxon>
        <taxon>Magnoliopsida</taxon>
        <taxon>eudicotyledons</taxon>
        <taxon>Gunneridae</taxon>
        <taxon>Pentapetalae</taxon>
        <taxon>asterids</taxon>
        <taxon>Ericales</taxon>
        <taxon>Theaceae</taxon>
        <taxon>Camellia</taxon>
    </lineage>
</organism>
<comment type="caution">
    <text evidence="1">The sequence shown here is derived from an EMBL/GenBank/DDBJ whole genome shotgun (WGS) entry which is preliminary data.</text>
</comment>
<dbReference type="EMBL" id="CM045763">
    <property type="protein sequence ID" value="KAI8021754.1"/>
    <property type="molecule type" value="Genomic_DNA"/>
</dbReference>
<protein>
    <submittedName>
        <fullName evidence="1">Uncharacterized protein</fullName>
    </submittedName>
</protein>